<dbReference type="InterPro" id="IPR031311">
    <property type="entry name" value="CHIT_BIND_RR_consensus"/>
</dbReference>
<dbReference type="HOGENOM" id="CLU_916118_0_0_1"/>
<evidence type="ECO:0000256" key="3">
    <source>
        <dbReference type="SAM" id="SignalP"/>
    </source>
</evidence>
<dbReference type="Proteomes" id="UP000015102">
    <property type="component" value="Unassembled WGS sequence"/>
</dbReference>
<sequence>MIRLGILLFMVSCLHAAFILPNTRLQIQNSKDSQDSRFAAILSSSEDEDSPPYSFAYDIRDVLTGDNKQQEERSENGVISGQYSLIEPDGSRRIVDYTADPINGFNAVVSKREREENRQIYQEDNDNQQQQQILQQQQQQRNRQGSQIKINTQQLLLQLQHLQQLQQPQQQIQQQIQQQRVNSRNQQQNQQRIVSDQSSLLQSIPIFGGQSVQATLISHPPTIISATNLRRPQQIQQQNIQDNSDNQRTIIIERYNQPSQLQQQLYQQQQLIQGPLILPVLLATKALIDNKSERINSNKLISNF</sequence>
<keyword evidence="3" id="KW-0732">Signal</keyword>
<dbReference type="GO" id="GO:0005615">
    <property type="term" value="C:extracellular space"/>
    <property type="evidence" value="ECO:0007669"/>
    <property type="project" value="TreeGrafter"/>
</dbReference>
<evidence type="ECO:0000313" key="4">
    <source>
        <dbReference type="EnsemblMetazoa" id="MESCA002240-PA"/>
    </source>
</evidence>
<dbReference type="EMBL" id="CAQQ02094674">
    <property type="status" value="NOT_ANNOTATED_CDS"/>
    <property type="molecule type" value="Genomic_DNA"/>
</dbReference>
<dbReference type="Pfam" id="PF00379">
    <property type="entry name" value="Chitin_bind_4"/>
    <property type="match status" value="1"/>
</dbReference>
<feature type="chain" id="PRO_5004577308" description="Cuticle protein" evidence="3">
    <location>
        <begin position="17"/>
        <end position="304"/>
    </location>
</feature>
<dbReference type="InterPro" id="IPR000618">
    <property type="entry name" value="Insect_cuticle"/>
</dbReference>
<dbReference type="STRING" id="36166.T1GFU0"/>
<dbReference type="PROSITE" id="PS51155">
    <property type="entry name" value="CHIT_BIND_RR_2"/>
    <property type="match status" value="1"/>
</dbReference>
<reference evidence="5" key="1">
    <citation type="submission" date="2013-02" db="EMBL/GenBank/DDBJ databases">
        <authorList>
            <person name="Hughes D."/>
        </authorList>
    </citation>
    <scope>NUCLEOTIDE SEQUENCE</scope>
    <source>
        <strain>Durham</strain>
        <strain evidence="5">NC isolate 2 -- Noor lab</strain>
    </source>
</reference>
<evidence type="ECO:0000313" key="5">
    <source>
        <dbReference type="Proteomes" id="UP000015102"/>
    </source>
</evidence>
<dbReference type="InterPro" id="IPR051217">
    <property type="entry name" value="Insect_Cuticle_Struc_Prot"/>
</dbReference>
<dbReference type="AlphaFoldDB" id="T1GFU0"/>
<dbReference type="PANTHER" id="PTHR12236:SF86">
    <property type="entry name" value="CCP84AC-RELATED"/>
    <property type="match status" value="1"/>
</dbReference>
<organism evidence="4 5">
    <name type="scientific">Megaselia scalaris</name>
    <name type="common">Humpbacked fly</name>
    <name type="synonym">Phora scalaris</name>
    <dbReference type="NCBI Taxonomy" id="36166"/>
    <lineage>
        <taxon>Eukaryota</taxon>
        <taxon>Metazoa</taxon>
        <taxon>Ecdysozoa</taxon>
        <taxon>Arthropoda</taxon>
        <taxon>Hexapoda</taxon>
        <taxon>Insecta</taxon>
        <taxon>Pterygota</taxon>
        <taxon>Neoptera</taxon>
        <taxon>Endopterygota</taxon>
        <taxon>Diptera</taxon>
        <taxon>Brachycera</taxon>
        <taxon>Muscomorpha</taxon>
        <taxon>Platypezoidea</taxon>
        <taxon>Phoridae</taxon>
        <taxon>Megaseliini</taxon>
        <taxon>Megaselia</taxon>
    </lineage>
</organism>
<reference evidence="4" key="2">
    <citation type="submission" date="2015-06" db="UniProtKB">
        <authorList>
            <consortium name="EnsemblMetazoa"/>
        </authorList>
    </citation>
    <scope>IDENTIFICATION</scope>
</reference>
<keyword evidence="5" id="KW-1185">Reference proteome</keyword>
<feature type="signal peptide" evidence="3">
    <location>
        <begin position="1"/>
        <end position="16"/>
    </location>
</feature>
<dbReference type="PROSITE" id="PS00233">
    <property type="entry name" value="CHIT_BIND_RR_1"/>
    <property type="match status" value="1"/>
</dbReference>
<evidence type="ECO:0000256" key="2">
    <source>
        <dbReference type="PROSITE-ProRule" id="PRU00497"/>
    </source>
</evidence>
<proteinExistence type="predicted"/>
<protein>
    <recommendedName>
        <fullName evidence="6">Cuticle protein</fullName>
    </recommendedName>
</protein>
<dbReference type="GO" id="GO:0042302">
    <property type="term" value="F:structural constituent of cuticle"/>
    <property type="evidence" value="ECO:0007669"/>
    <property type="project" value="UniProtKB-UniRule"/>
</dbReference>
<evidence type="ECO:0000256" key="1">
    <source>
        <dbReference type="ARBA" id="ARBA00022460"/>
    </source>
</evidence>
<dbReference type="EnsemblMetazoa" id="MESCA002240-RA">
    <property type="protein sequence ID" value="MESCA002240-PA"/>
    <property type="gene ID" value="MESCA002240"/>
</dbReference>
<dbReference type="PANTHER" id="PTHR12236">
    <property type="entry name" value="STRUCTURAL CONTITUENT OF CUTICLE"/>
    <property type="match status" value="1"/>
</dbReference>
<keyword evidence="1 2" id="KW-0193">Cuticle</keyword>
<accession>T1GFU0</accession>
<dbReference type="PRINTS" id="PR00947">
    <property type="entry name" value="CUTICLE"/>
</dbReference>
<name>T1GFU0_MEGSC</name>
<dbReference type="GO" id="GO:0031012">
    <property type="term" value="C:extracellular matrix"/>
    <property type="evidence" value="ECO:0007669"/>
    <property type="project" value="TreeGrafter"/>
</dbReference>
<evidence type="ECO:0008006" key="6">
    <source>
        <dbReference type="Google" id="ProtNLM"/>
    </source>
</evidence>